<accession>A0A077QVV7</accession>
<dbReference type="InterPro" id="IPR020843">
    <property type="entry name" value="ER"/>
</dbReference>
<organism evidence="3">
    <name type="scientific">Melanopsichium pennsylvanicum 4</name>
    <dbReference type="NCBI Taxonomy" id="1398559"/>
    <lineage>
        <taxon>Eukaryota</taxon>
        <taxon>Fungi</taxon>
        <taxon>Dikarya</taxon>
        <taxon>Basidiomycota</taxon>
        <taxon>Ustilaginomycotina</taxon>
        <taxon>Ustilaginomycetes</taxon>
        <taxon>Ustilaginales</taxon>
        <taxon>Ustilaginaceae</taxon>
        <taxon>Melanopsichium</taxon>
    </lineage>
</organism>
<dbReference type="InterPro" id="IPR013149">
    <property type="entry name" value="ADH-like_C"/>
</dbReference>
<dbReference type="Gene3D" id="3.40.50.720">
    <property type="entry name" value="NAD(P)-binding Rossmann-like Domain"/>
    <property type="match status" value="1"/>
</dbReference>
<proteinExistence type="predicted"/>
<dbReference type="SMART" id="SM00829">
    <property type="entry name" value="PKS_ER"/>
    <property type="match status" value="1"/>
</dbReference>
<dbReference type="FunFam" id="3.40.50.720:FF:000121">
    <property type="entry name" value="Prostaglandin reductase 2"/>
    <property type="match status" value="1"/>
</dbReference>
<dbReference type="SUPFAM" id="SSF51735">
    <property type="entry name" value="NAD(P)-binding Rossmann-fold domains"/>
    <property type="match status" value="1"/>
</dbReference>
<reference evidence="3" key="1">
    <citation type="journal article" date="2014" name="Genome Biol. Evol.">
        <title>Gene Loss Rather Than Gene Gain Is Associated with a Host Jump from Monocots to Dicots in the Smut Fungus Melanopsichium pennsylvanicum.</title>
        <authorList>
            <person name="Sharma R."/>
            <person name="Mishra B."/>
            <person name="Runge F."/>
            <person name="Thines M."/>
        </authorList>
    </citation>
    <scope>NUCLEOTIDE SEQUENCE</scope>
    <source>
        <strain evidence="3">4</strain>
    </source>
</reference>
<evidence type="ECO:0000259" key="2">
    <source>
        <dbReference type="SMART" id="SM00829"/>
    </source>
</evidence>
<dbReference type="InterPro" id="IPR036291">
    <property type="entry name" value="NAD(P)-bd_dom_sf"/>
</dbReference>
<dbReference type="Pfam" id="PF16884">
    <property type="entry name" value="ADH_N_2"/>
    <property type="match status" value="1"/>
</dbReference>
<dbReference type="InterPro" id="IPR045010">
    <property type="entry name" value="MDR_fam"/>
</dbReference>
<evidence type="ECO:0000256" key="1">
    <source>
        <dbReference type="ARBA" id="ARBA00023002"/>
    </source>
</evidence>
<dbReference type="Gene3D" id="3.90.180.10">
    <property type="entry name" value="Medium-chain alcohol dehydrogenases, catalytic domain"/>
    <property type="match status" value="1"/>
</dbReference>
<dbReference type="PANTHER" id="PTHR43205">
    <property type="entry name" value="PROSTAGLANDIN REDUCTASE"/>
    <property type="match status" value="1"/>
</dbReference>
<dbReference type="InterPro" id="IPR041694">
    <property type="entry name" value="ADH_N_2"/>
</dbReference>
<dbReference type="PANTHER" id="PTHR43205:SF42">
    <property type="entry name" value="ALCOHOL DEHYDROGENASE, ZINC-CONTAINING (AFU_ORTHOLOGUE AFUA_7G04530)"/>
    <property type="match status" value="1"/>
</dbReference>
<name>A0A077QVV7_9BASI</name>
<dbReference type="SUPFAM" id="SSF50129">
    <property type="entry name" value="GroES-like"/>
    <property type="match status" value="1"/>
</dbReference>
<dbReference type="GO" id="GO:0016628">
    <property type="term" value="F:oxidoreductase activity, acting on the CH-CH group of donors, NAD or NADP as acceptor"/>
    <property type="evidence" value="ECO:0007669"/>
    <property type="project" value="InterPro"/>
</dbReference>
<dbReference type="InterPro" id="IPR011032">
    <property type="entry name" value="GroES-like_sf"/>
</dbReference>
<dbReference type="AlphaFoldDB" id="A0A077QVV7"/>
<dbReference type="Pfam" id="PF00107">
    <property type="entry name" value="ADH_zinc_N"/>
    <property type="match status" value="1"/>
</dbReference>
<dbReference type="CDD" id="cd05288">
    <property type="entry name" value="PGDH"/>
    <property type="match status" value="1"/>
</dbReference>
<evidence type="ECO:0000313" key="3">
    <source>
        <dbReference type="EMBL" id="CDI54300.1"/>
    </source>
</evidence>
<protein>
    <submittedName>
        <fullName evidence="3">Related to endo-polygalacturonase</fullName>
    </submittedName>
</protein>
<dbReference type="EMBL" id="HG529610">
    <property type="protein sequence ID" value="CDI54300.1"/>
    <property type="molecule type" value="Genomic_DNA"/>
</dbReference>
<keyword evidence="1" id="KW-0560">Oxidoreductase</keyword>
<feature type="domain" description="Enoyl reductase (ER)" evidence="2">
    <location>
        <begin position="27"/>
        <end position="359"/>
    </location>
</feature>
<sequence length="363" mass="39537">MSLTIPSQQTQIVLRERPTAAIKDTIGSPDSTYEKRTVPVPQESELNDGEVLVRVEYVSLDPAMRGWLRDARSYLPPVQIGEVMRAGAVGVVVASKYAGLSKGDHVSGTLGWQQYARVPGKSVEKRQIKQGGSVLDYLGPLGMSGQTAYWGMLDVAAVKEGDVVVVTGAAGSVGSIAVQLAKLKGCKVIAVAGADDKCEWLKSSLGADEALNYKAPNFKKTYKELVTKKYGYIDAIFENVGGEILDMSLLCMKPHARIALCGAISDYNNPKPDGLKNYQTIIAMRIKLQGFIVFDYAKRYTEAEDNMTQWMKEGKLARKFHIVGEELDAKARQQGQSLEQCPKALNDLFAGKNVGKMVVKIAP</sequence>